<dbReference type="STRING" id="285473.A4G23_03890"/>
<feature type="region of interest" description="Disordered" evidence="1">
    <location>
        <begin position="256"/>
        <end position="282"/>
    </location>
</feature>
<dbReference type="Proteomes" id="UP000095349">
    <property type="component" value="Chromosome"/>
</dbReference>
<dbReference type="PATRIC" id="fig|285473.5.peg.4079"/>
<dbReference type="RefSeq" id="WP_069977965.1">
    <property type="nucleotide sequence ID" value="NZ_CP017316.1"/>
</dbReference>
<dbReference type="GeneID" id="33065302"/>
<dbReference type="AlphaFoldDB" id="A0A1D8G6H7"/>
<accession>A0A1D8G6H7</accession>
<sequence>MNATSTGALLLCRAAPDAVAATARLLREPVVLAPAGAGWSVLVPEGRPWLDGSEPVERISAGWAAALAVGAPWPVITLWWDGERAGHVLAYGFRRPVDYTWLADGTPVGMDEAMLTFAERLGLDPVIDVQDLQALTRPDPDADARARLLGLVAVLARLGLELPPGVQPGEATTHLRAAARARPGATVVEGHGLRDAVRTELLGGGATGRVPRAVAGVQLAVGLPLLAWALTRRPPSPGWAAAGALLALQGALGLARERRRGHRGEEEGGGGAHGPGGRREAS</sequence>
<reference evidence="2 3" key="1">
    <citation type="submission" date="2016-09" db="EMBL/GenBank/DDBJ databases">
        <title>Streptomyces rubrolavendulae MJM4426 Genome sequencing and assembly.</title>
        <authorList>
            <person name="Kim J.-G."/>
        </authorList>
    </citation>
    <scope>NUCLEOTIDE SEQUENCE [LARGE SCALE GENOMIC DNA]</scope>
    <source>
        <strain evidence="2 3">MJM4426</strain>
    </source>
</reference>
<gene>
    <name evidence="2" type="ORF">A4G23_03890</name>
</gene>
<proteinExistence type="predicted"/>
<dbReference type="KEGG" id="srn:A4G23_03890"/>
<evidence type="ECO:0000256" key="1">
    <source>
        <dbReference type="SAM" id="MobiDB-lite"/>
    </source>
</evidence>
<protein>
    <submittedName>
        <fullName evidence="2">Uncharacterized protein</fullName>
    </submittedName>
</protein>
<evidence type="ECO:0000313" key="3">
    <source>
        <dbReference type="Proteomes" id="UP000095349"/>
    </source>
</evidence>
<evidence type="ECO:0000313" key="2">
    <source>
        <dbReference type="EMBL" id="AOT61013.1"/>
    </source>
</evidence>
<keyword evidence="3" id="KW-1185">Reference proteome</keyword>
<dbReference type="EMBL" id="CP017316">
    <property type="protein sequence ID" value="AOT61013.1"/>
    <property type="molecule type" value="Genomic_DNA"/>
</dbReference>
<name>A0A1D8G6H7_9ACTN</name>
<organism evidence="2 3">
    <name type="scientific">Streptomyces rubrolavendulae</name>
    <dbReference type="NCBI Taxonomy" id="285473"/>
    <lineage>
        <taxon>Bacteria</taxon>
        <taxon>Bacillati</taxon>
        <taxon>Actinomycetota</taxon>
        <taxon>Actinomycetes</taxon>
        <taxon>Kitasatosporales</taxon>
        <taxon>Streptomycetaceae</taxon>
        <taxon>Streptomyces</taxon>
    </lineage>
</organism>